<dbReference type="Pfam" id="PF03909">
    <property type="entry name" value="BSD"/>
    <property type="match status" value="1"/>
</dbReference>
<dbReference type="PROSITE" id="PS50858">
    <property type="entry name" value="BSD"/>
    <property type="match status" value="1"/>
</dbReference>
<feature type="region of interest" description="Disordered" evidence="1">
    <location>
        <begin position="237"/>
        <end position="290"/>
    </location>
</feature>
<name>A0A1E4SCG5_9ASCO</name>
<gene>
    <name evidence="3" type="ORF">CANTADRAFT_8305</name>
</gene>
<dbReference type="PANTHER" id="PTHR16019">
    <property type="entry name" value="SYNAPSE-ASSOCIATED PROTEIN"/>
    <property type="match status" value="1"/>
</dbReference>
<dbReference type="InterPro" id="IPR005607">
    <property type="entry name" value="BSD_dom"/>
</dbReference>
<dbReference type="OrthoDB" id="73788at2759"/>
<accession>A0A1E4SCG5</accession>
<feature type="compositionally biased region" description="Basic and acidic residues" evidence="1">
    <location>
        <begin position="269"/>
        <end position="279"/>
    </location>
</feature>
<dbReference type="Proteomes" id="UP000094285">
    <property type="component" value="Unassembled WGS sequence"/>
</dbReference>
<evidence type="ECO:0000313" key="3">
    <source>
        <dbReference type="EMBL" id="ODV77158.1"/>
    </source>
</evidence>
<evidence type="ECO:0000259" key="2">
    <source>
        <dbReference type="PROSITE" id="PS50858"/>
    </source>
</evidence>
<protein>
    <recommendedName>
        <fullName evidence="2">BSD domain-containing protein</fullName>
    </recommendedName>
</protein>
<feature type="compositionally biased region" description="Acidic residues" evidence="1">
    <location>
        <begin position="280"/>
        <end position="290"/>
    </location>
</feature>
<dbReference type="RefSeq" id="XP_020062280.1">
    <property type="nucleotide sequence ID" value="XM_020211275.1"/>
</dbReference>
<organism evidence="3 4">
    <name type="scientific">Suhomyces tanzawaensis NRRL Y-17324</name>
    <dbReference type="NCBI Taxonomy" id="984487"/>
    <lineage>
        <taxon>Eukaryota</taxon>
        <taxon>Fungi</taxon>
        <taxon>Dikarya</taxon>
        <taxon>Ascomycota</taxon>
        <taxon>Saccharomycotina</taxon>
        <taxon>Pichiomycetes</taxon>
        <taxon>Debaryomycetaceae</taxon>
        <taxon>Suhomyces</taxon>
    </lineage>
</organism>
<feature type="region of interest" description="Disordered" evidence="1">
    <location>
        <begin position="1"/>
        <end position="31"/>
    </location>
</feature>
<dbReference type="EMBL" id="KV453916">
    <property type="protein sequence ID" value="ODV77158.1"/>
    <property type="molecule type" value="Genomic_DNA"/>
</dbReference>
<dbReference type="SUPFAM" id="SSF140383">
    <property type="entry name" value="BSD domain-like"/>
    <property type="match status" value="1"/>
</dbReference>
<feature type="domain" description="BSD" evidence="2">
    <location>
        <begin position="175"/>
        <end position="228"/>
    </location>
</feature>
<dbReference type="InterPro" id="IPR051494">
    <property type="entry name" value="BSD_domain-containing"/>
</dbReference>
<feature type="compositionally biased region" description="Acidic residues" evidence="1">
    <location>
        <begin position="247"/>
        <end position="268"/>
    </location>
</feature>
<dbReference type="GO" id="GO:0005737">
    <property type="term" value="C:cytoplasm"/>
    <property type="evidence" value="ECO:0007669"/>
    <property type="project" value="TreeGrafter"/>
</dbReference>
<dbReference type="InterPro" id="IPR035925">
    <property type="entry name" value="BSD_dom_sf"/>
</dbReference>
<keyword evidence="4" id="KW-1185">Reference proteome</keyword>
<feature type="compositionally biased region" description="Basic and acidic residues" evidence="1">
    <location>
        <begin position="9"/>
        <end position="31"/>
    </location>
</feature>
<proteinExistence type="predicted"/>
<reference evidence="4" key="1">
    <citation type="submission" date="2016-05" db="EMBL/GenBank/DDBJ databases">
        <title>Comparative genomics of biotechnologically important yeasts.</title>
        <authorList>
            <consortium name="DOE Joint Genome Institute"/>
            <person name="Riley R."/>
            <person name="Haridas S."/>
            <person name="Wolfe K.H."/>
            <person name="Lopes M.R."/>
            <person name="Hittinger C.T."/>
            <person name="Goker M."/>
            <person name="Salamov A."/>
            <person name="Wisecaver J."/>
            <person name="Long T.M."/>
            <person name="Aerts A.L."/>
            <person name="Barry K."/>
            <person name="Choi C."/>
            <person name="Clum A."/>
            <person name="Coughlan A.Y."/>
            <person name="Deshpande S."/>
            <person name="Douglass A.P."/>
            <person name="Hanson S.J."/>
            <person name="Klenk H.-P."/>
            <person name="Labutti K."/>
            <person name="Lapidus A."/>
            <person name="Lindquist E."/>
            <person name="Lipzen A."/>
            <person name="Meier-Kolthoff J.P."/>
            <person name="Ohm R.A."/>
            <person name="Otillar R.P."/>
            <person name="Pangilinan J."/>
            <person name="Peng Y."/>
            <person name="Rokas A."/>
            <person name="Rosa C.A."/>
            <person name="Scheuner C."/>
            <person name="Sibirny A.A."/>
            <person name="Slot J.C."/>
            <person name="Stielow J.B."/>
            <person name="Sun H."/>
            <person name="Kurtzman C.P."/>
            <person name="Blackwell M."/>
            <person name="Grigoriev I.V."/>
            <person name="Jeffries T.W."/>
        </authorList>
    </citation>
    <scope>NUCLEOTIDE SEQUENCE [LARGE SCALE GENOMIC DNA]</scope>
    <source>
        <strain evidence="4">NRRL Y-17324</strain>
    </source>
</reference>
<evidence type="ECO:0000313" key="4">
    <source>
        <dbReference type="Proteomes" id="UP000094285"/>
    </source>
</evidence>
<dbReference type="SMART" id="SM00751">
    <property type="entry name" value="BSD"/>
    <property type="match status" value="1"/>
</dbReference>
<dbReference type="Gene3D" id="1.10.3970.10">
    <property type="entry name" value="BSD domain"/>
    <property type="match status" value="1"/>
</dbReference>
<dbReference type="GeneID" id="30985411"/>
<sequence>MEFIDPQIEPEKEAVPDKASKDQTEETVQRLESEIDKAYSAVEHKFQDLWTNASTQATGLQEKIKLEEHKKQLLSQLSNARLNINTELIETIKSQANHALDSLDSTLEQVEKQAGQYVSLFTSFFSSIVSVAPKEQEKEEVLFSLNDSYGTSRYDTELFKLHTSPSYYVDEASDAAKAFDADTKTTEIAELLQKYPNTLTKLMNDLVPVKLPYNQFWYWYFVHDDKLKESENKRKELLDKKTASGAGDDEEFTWDDDEEEEETQEEAVDVAKEVKPKKDDDDDDDDDDWE</sequence>
<dbReference type="PANTHER" id="PTHR16019:SF5">
    <property type="entry name" value="BSD DOMAIN-CONTAINING PROTEIN 1"/>
    <property type="match status" value="1"/>
</dbReference>
<dbReference type="AlphaFoldDB" id="A0A1E4SCG5"/>
<evidence type="ECO:0000256" key="1">
    <source>
        <dbReference type="SAM" id="MobiDB-lite"/>
    </source>
</evidence>